<evidence type="ECO:0000256" key="3">
    <source>
        <dbReference type="ARBA" id="ARBA00023242"/>
    </source>
</evidence>
<dbReference type="InterPro" id="IPR050140">
    <property type="entry name" value="SRY-related_HMG-box_TF-like"/>
</dbReference>
<proteinExistence type="predicted"/>
<dbReference type="GO" id="GO:0005634">
    <property type="term" value="C:nucleus"/>
    <property type="evidence" value="ECO:0007669"/>
    <property type="project" value="UniProtKB-SubCell"/>
</dbReference>
<dbReference type="GO" id="GO:0000122">
    <property type="term" value="P:negative regulation of transcription by RNA polymerase II"/>
    <property type="evidence" value="ECO:0007669"/>
    <property type="project" value="TreeGrafter"/>
</dbReference>
<dbReference type="GO" id="GO:0007420">
    <property type="term" value="P:brain development"/>
    <property type="evidence" value="ECO:0007669"/>
    <property type="project" value="TreeGrafter"/>
</dbReference>
<evidence type="ECO:0000256" key="2">
    <source>
        <dbReference type="ARBA" id="ARBA00023125"/>
    </source>
</evidence>
<accession>A0A4E0S4C3</accession>
<dbReference type="GO" id="GO:0030182">
    <property type="term" value="P:neuron differentiation"/>
    <property type="evidence" value="ECO:0007669"/>
    <property type="project" value="TreeGrafter"/>
</dbReference>
<dbReference type="SUPFAM" id="SSF47095">
    <property type="entry name" value="HMG-box"/>
    <property type="match status" value="1"/>
</dbReference>
<evidence type="ECO:0000256" key="4">
    <source>
        <dbReference type="PROSITE-ProRule" id="PRU00267"/>
    </source>
</evidence>
<evidence type="ECO:0000256" key="5">
    <source>
        <dbReference type="SAM" id="MobiDB-lite"/>
    </source>
</evidence>
<evidence type="ECO:0000313" key="8">
    <source>
        <dbReference type="Proteomes" id="UP000230066"/>
    </source>
</evidence>
<dbReference type="GO" id="GO:0001228">
    <property type="term" value="F:DNA-binding transcription activator activity, RNA polymerase II-specific"/>
    <property type="evidence" value="ECO:0007669"/>
    <property type="project" value="TreeGrafter"/>
</dbReference>
<protein>
    <submittedName>
        <fullName evidence="7">SoxB protein</fullName>
    </submittedName>
</protein>
<dbReference type="Pfam" id="PF00505">
    <property type="entry name" value="HMG_box"/>
    <property type="match status" value="1"/>
</dbReference>
<keyword evidence="8" id="KW-1185">Reference proteome</keyword>
<dbReference type="InterPro" id="IPR036910">
    <property type="entry name" value="HMG_box_dom_sf"/>
</dbReference>
<name>A0A4E0S4C3_FASHE</name>
<keyword evidence="3 4" id="KW-0539">Nucleus</keyword>
<reference evidence="7" key="1">
    <citation type="submission" date="2019-03" db="EMBL/GenBank/DDBJ databases">
        <title>Improved annotation for the trematode Fasciola hepatica.</title>
        <authorList>
            <person name="Choi Y.-J."/>
            <person name="Martin J."/>
            <person name="Mitreva M."/>
        </authorList>
    </citation>
    <scope>NUCLEOTIDE SEQUENCE [LARGE SCALE GENOMIC DNA]</scope>
</reference>
<dbReference type="Gene3D" id="1.10.30.10">
    <property type="entry name" value="High mobility group box domain"/>
    <property type="match status" value="1"/>
</dbReference>
<comment type="subcellular location">
    <subcellularLocation>
        <location evidence="1">Nucleus</location>
    </subcellularLocation>
</comment>
<dbReference type="GO" id="GO:0000978">
    <property type="term" value="F:RNA polymerase II cis-regulatory region sequence-specific DNA binding"/>
    <property type="evidence" value="ECO:0007669"/>
    <property type="project" value="TreeGrafter"/>
</dbReference>
<dbReference type="CDD" id="cd01388">
    <property type="entry name" value="HMG-box_SoxB"/>
    <property type="match status" value="1"/>
</dbReference>
<comment type="caution">
    <text evidence="7">The sequence shown here is derived from an EMBL/GenBank/DDBJ whole genome shotgun (WGS) entry which is preliminary data.</text>
</comment>
<dbReference type="InterPro" id="IPR009071">
    <property type="entry name" value="HMG_box_dom"/>
</dbReference>
<evidence type="ECO:0000259" key="6">
    <source>
        <dbReference type="PROSITE" id="PS50118"/>
    </source>
</evidence>
<gene>
    <name evidence="7" type="ORF">D915_000075</name>
</gene>
<dbReference type="AlphaFoldDB" id="A0A4E0S4C3"/>
<sequence>MYLRSEMDISSNADLNQRKSTCSNETFDVESEPALVLVRLLNELHAQWEKIESNQGVATVSELRWLRAYEYFCSQASSLVAAQNFCKSDGTILLPNLDEDCASGFSPLHGQISVNRDMTVTFGQPQLNTAEDKIELNRFGANTDSTDATLMKMTTAITTAAAAAGAASAATSATVSGVGTHVKRPMNAFMVWSRGQRRKMAQANPKMHNSEISKRLGAEWKLLSDSEKRPFIDEAKRLRASHMRAHPDYKYRPRRKPKILVRHEQLDYPLAGSSSVSETLHEHGFPVKSNWHSTLGQFSLSTASSSNPASVWTSSSRCPTYILWSPSQIGLPGEFSATNNSGHNNNSNNNINNNGQSNNSANDNRGSGRSETPIDVSCGGKISPLPVGYQTESMSYGLVKPESRNQTVAHKTEYSPTKLQQESHVTFTDSLSKVISIEPHFAKNVRSCQAFRNSSAASSVPDKTFAMLIDPMFCSPTFLPAKIPPPDELYRLISTMNRRQYTNKIVDFTDNNYLPNINANASIQSDLILLAKKMGFPERSG</sequence>
<dbReference type="PANTHER" id="PTHR10270">
    <property type="entry name" value="SOX TRANSCRIPTION FACTOR"/>
    <property type="match status" value="1"/>
</dbReference>
<evidence type="ECO:0000313" key="7">
    <source>
        <dbReference type="EMBL" id="THD29090.1"/>
    </source>
</evidence>
<keyword evidence="2 4" id="KW-0238">DNA-binding</keyword>
<dbReference type="PANTHER" id="PTHR10270:SF324">
    <property type="entry name" value="SOX DOMAIN-CONTAINING PROTEIN DICHAETE-RELATED"/>
    <property type="match status" value="1"/>
</dbReference>
<organism evidence="7 8">
    <name type="scientific">Fasciola hepatica</name>
    <name type="common">Liver fluke</name>
    <dbReference type="NCBI Taxonomy" id="6192"/>
    <lineage>
        <taxon>Eukaryota</taxon>
        <taxon>Metazoa</taxon>
        <taxon>Spiralia</taxon>
        <taxon>Lophotrochozoa</taxon>
        <taxon>Platyhelminthes</taxon>
        <taxon>Trematoda</taxon>
        <taxon>Digenea</taxon>
        <taxon>Plagiorchiida</taxon>
        <taxon>Echinostomata</taxon>
        <taxon>Echinostomatoidea</taxon>
        <taxon>Fasciolidae</taxon>
        <taxon>Fasciola</taxon>
    </lineage>
</organism>
<dbReference type="SMART" id="SM00398">
    <property type="entry name" value="HMG"/>
    <property type="match status" value="1"/>
</dbReference>
<feature type="compositionally biased region" description="Low complexity" evidence="5">
    <location>
        <begin position="339"/>
        <end position="364"/>
    </location>
</feature>
<evidence type="ECO:0000256" key="1">
    <source>
        <dbReference type="ARBA" id="ARBA00004123"/>
    </source>
</evidence>
<dbReference type="FunFam" id="1.10.30.10:FF:000002">
    <property type="entry name" value="transcription factor Sox-2"/>
    <property type="match status" value="1"/>
</dbReference>
<dbReference type="EMBL" id="JXXN02000009">
    <property type="protein sequence ID" value="THD29090.1"/>
    <property type="molecule type" value="Genomic_DNA"/>
</dbReference>
<dbReference type="Proteomes" id="UP000230066">
    <property type="component" value="Unassembled WGS sequence"/>
</dbReference>
<dbReference type="PROSITE" id="PS50118">
    <property type="entry name" value="HMG_BOX_2"/>
    <property type="match status" value="1"/>
</dbReference>
<feature type="DNA-binding region" description="HMG box" evidence="4">
    <location>
        <begin position="182"/>
        <end position="250"/>
    </location>
</feature>
<feature type="region of interest" description="Disordered" evidence="5">
    <location>
        <begin position="335"/>
        <end position="378"/>
    </location>
</feature>
<feature type="domain" description="HMG box" evidence="6">
    <location>
        <begin position="182"/>
        <end position="250"/>
    </location>
</feature>